<reference evidence="4 5" key="1">
    <citation type="journal article" date="2023" name="Plants (Basel)">
        <title>Bridging the Gap: Combining Genomics and Transcriptomics Approaches to Understand Stylosanthes scabra, an Orphan Legume from the Brazilian Caatinga.</title>
        <authorList>
            <person name="Ferreira-Neto J.R.C."/>
            <person name="da Silva M.D."/>
            <person name="Binneck E."/>
            <person name="de Melo N.F."/>
            <person name="da Silva R.H."/>
            <person name="de Melo A.L.T.M."/>
            <person name="Pandolfi V."/>
            <person name="Bustamante F.O."/>
            <person name="Brasileiro-Vidal A.C."/>
            <person name="Benko-Iseppon A.M."/>
        </authorList>
    </citation>
    <scope>NUCLEOTIDE SEQUENCE [LARGE SCALE GENOMIC DNA]</scope>
    <source>
        <tissue evidence="4">Leaves</tissue>
    </source>
</reference>
<evidence type="ECO:0000313" key="4">
    <source>
        <dbReference type="EMBL" id="MED6140784.1"/>
    </source>
</evidence>
<dbReference type="Pfam" id="PF20167">
    <property type="entry name" value="Transposase_32"/>
    <property type="match status" value="1"/>
</dbReference>
<dbReference type="InterPro" id="IPR046796">
    <property type="entry name" value="Transposase_32_dom"/>
</dbReference>
<comment type="caution">
    <text evidence="4">The sequence shown here is derived from an EMBL/GenBank/DDBJ whole genome shotgun (WGS) entry which is preliminary data.</text>
</comment>
<feature type="compositionally biased region" description="Basic and acidic residues" evidence="2">
    <location>
        <begin position="299"/>
        <end position="333"/>
    </location>
</feature>
<gene>
    <name evidence="4" type="ORF">PIB30_096843</name>
</gene>
<feature type="coiled-coil region" evidence="1">
    <location>
        <begin position="397"/>
        <end position="431"/>
    </location>
</feature>
<protein>
    <recommendedName>
        <fullName evidence="3">Putative plant transposon protein domain-containing protein</fullName>
    </recommendedName>
</protein>
<feature type="region of interest" description="Disordered" evidence="2">
    <location>
        <begin position="271"/>
        <end position="341"/>
    </location>
</feature>
<proteinExistence type="predicted"/>
<feature type="domain" description="Putative plant transposon protein" evidence="3">
    <location>
        <begin position="56"/>
        <end position="250"/>
    </location>
</feature>
<sequence length="481" mass="57188">MASSSCISVFDNYRFKTALNEELYNTIVKNRKVIVECYFDLDDDEYPEVREQIALRGWRRLAAPKPEISIDLIHEFYANAIITEEEMEEHGGHTYRSFVRGVPIDFSPENIRNVMRFRAQVQGVTTNFETRKEHDQQLDRVLADLCMPSVTWKLSTSQQRVPIQLRRQELNPIVRGWHELSIHSLILSSNRSEIPVIRAILIHCIMKGEDVRAEDIIADKIVRMAQGIKEKGKLGFPSTIYKLCKEAGVPLREFRRTKKIQVEKPITARRMELTRLPRQLQHRQQDNEDEDQPMPQVEEGNKEGNEEGQGYEHDYHHQPKFDHQPEYEHHQDFQEEPQVQQPPLYHVPTYTDQHEKDLYSIETQLQNMMWYQQQTLENINKSQAEYMAELRAVKGKQQEMYDNNNRLYNQIREEQREMAKEIQQVKNYQVNQTMVDSPRNRAIMDELAAVRSRQEEFFSNQTNQYNMIRQEQNCLGRRYWM</sequence>
<evidence type="ECO:0000313" key="5">
    <source>
        <dbReference type="Proteomes" id="UP001341840"/>
    </source>
</evidence>
<name>A0ABU6SWF5_9FABA</name>
<organism evidence="4 5">
    <name type="scientific">Stylosanthes scabra</name>
    <dbReference type="NCBI Taxonomy" id="79078"/>
    <lineage>
        <taxon>Eukaryota</taxon>
        <taxon>Viridiplantae</taxon>
        <taxon>Streptophyta</taxon>
        <taxon>Embryophyta</taxon>
        <taxon>Tracheophyta</taxon>
        <taxon>Spermatophyta</taxon>
        <taxon>Magnoliopsida</taxon>
        <taxon>eudicotyledons</taxon>
        <taxon>Gunneridae</taxon>
        <taxon>Pentapetalae</taxon>
        <taxon>rosids</taxon>
        <taxon>fabids</taxon>
        <taxon>Fabales</taxon>
        <taxon>Fabaceae</taxon>
        <taxon>Papilionoideae</taxon>
        <taxon>50 kb inversion clade</taxon>
        <taxon>dalbergioids sensu lato</taxon>
        <taxon>Dalbergieae</taxon>
        <taxon>Pterocarpus clade</taxon>
        <taxon>Stylosanthes</taxon>
    </lineage>
</organism>
<keyword evidence="1" id="KW-0175">Coiled coil</keyword>
<evidence type="ECO:0000256" key="1">
    <source>
        <dbReference type="SAM" id="Coils"/>
    </source>
</evidence>
<evidence type="ECO:0000259" key="3">
    <source>
        <dbReference type="Pfam" id="PF20167"/>
    </source>
</evidence>
<evidence type="ECO:0000256" key="2">
    <source>
        <dbReference type="SAM" id="MobiDB-lite"/>
    </source>
</evidence>
<keyword evidence="5" id="KW-1185">Reference proteome</keyword>
<dbReference type="EMBL" id="JASCZI010062746">
    <property type="protein sequence ID" value="MED6140784.1"/>
    <property type="molecule type" value="Genomic_DNA"/>
</dbReference>
<accession>A0ABU6SWF5</accession>
<dbReference type="Proteomes" id="UP001341840">
    <property type="component" value="Unassembled WGS sequence"/>
</dbReference>